<feature type="region of interest" description="Disordered" evidence="1">
    <location>
        <begin position="1"/>
        <end position="43"/>
    </location>
</feature>
<sequence>MNASLLSRDPGTLPITAGPARSRAHLSKANGTADEPKSGGSRGRVESLAFLHGAMRLLKLATATDSGHIAATASQQGYLPVQRGTSEDLSTATEQGVSFVRYLAWPGSGPAQPVEQSQDAVVEGFAVVGGVVFAAPGTRRQPYLEPGASKIEMLRILAASPERVEENFPDRLFILSTLASARRTYFAAFDSLTRTVAPCAVPQMGSSLAILQRPASQICCAHAMRTGAAVALCASRHEAPHIDQRAGKVQQRLLASRAEAGQHGVVGQFLRPNHAPRFEHISSYQRYMFLHRCCTLRARDASSVHHLLTSARCSQLAWQRIRCALWQMCQTADERWLQLRLSRAPRSNPQDRRYDIAGTSLPLSEILTIWATAPTPSRSAPKARIRLF</sequence>
<reference evidence="2 3" key="2">
    <citation type="journal article" date="2012" name="PLoS Pathog.">
        <title>Diverse lifestyles and strategies of plant pathogenesis encoded in the genomes of eighteen Dothideomycetes fungi.</title>
        <authorList>
            <person name="Ohm R.A."/>
            <person name="Feau N."/>
            <person name="Henrissat B."/>
            <person name="Schoch C.L."/>
            <person name="Horwitz B.A."/>
            <person name="Barry K.W."/>
            <person name="Condon B.J."/>
            <person name="Copeland A.C."/>
            <person name="Dhillon B."/>
            <person name="Glaser F."/>
            <person name="Hesse C.N."/>
            <person name="Kosti I."/>
            <person name="LaButti K."/>
            <person name="Lindquist E.A."/>
            <person name="Lucas S."/>
            <person name="Salamov A.A."/>
            <person name="Bradshaw R.E."/>
            <person name="Ciuffetti L."/>
            <person name="Hamelin R.C."/>
            <person name="Kema G.H.J."/>
            <person name="Lawrence C."/>
            <person name="Scott J.A."/>
            <person name="Spatafora J.W."/>
            <person name="Turgeon B.G."/>
            <person name="de Wit P.J.G.M."/>
            <person name="Zhong S."/>
            <person name="Goodwin S.B."/>
            <person name="Grigoriev I.V."/>
        </authorList>
    </citation>
    <scope>NUCLEOTIDE SEQUENCE [LARGE SCALE GENOMIC DNA]</scope>
    <source>
        <strain evidence="3">NZE10 / CBS 128990</strain>
    </source>
</reference>
<name>N1PUV5_DOTSN</name>
<organism evidence="2 3">
    <name type="scientific">Dothistroma septosporum (strain NZE10 / CBS 128990)</name>
    <name type="common">Red band needle blight fungus</name>
    <name type="synonym">Mycosphaerella pini</name>
    <dbReference type="NCBI Taxonomy" id="675120"/>
    <lineage>
        <taxon>Eukaryota</taxon>
        <taxon>Fungi</taxon>
        <taxon>Dikarya</taxon>
        <taxon>Ascomycota</taxon>
        <taxon>Pezizomycotina</taxon>
        <taxon>Dothideomycetes</taxon>
        <taxon>Dothideomycetidae</taxon>
        <taxon>Mycosphaerellales</taxon>
        <taxon>Mycosphaerellaceae</taxon>
        <taxon>Dothistroma</taxon>
    </lineage>
</organism>
<evidence type="ECO:0000256" key="1">
    <source>
        <dbReference type="SAM" id="MobiDB-lite"/>
    </source>
</evidence>
<proteinExistence type="predicted"/>
<gene>
    <name evidence="2" type="ORF">DOTSEDRAFT_32797</name>
</gene>
<accession>N1PUV5</accession>
<evidence type="ECO:0000313" key="2">
    <source>
        <dbReference type="EMBL" id="EME46125.1"/>
    </source>
</evidence>
<dbReference type="HOGENOM" id="CLU_711783_0_0_1"/>
<dbReference type="Proteomes" id="UP000016933">
    <property type="component" value="Unassembled WGS sequence"/>
</dbReference>
<dbReference type="AlphaFoldDB" id="N1PUV5"/>
<reference evidence="3" key="1">
    <citation type="journal article" date="2012" name="PLoS Genet.">
        <title>The genomes of the fungal plant pathogens Cladosporium fulvum and Dothistroma septosporum reveal adaptation to different hosts and lifestyles but also signatures of common ancestry.</title>
        <authorList>
            <person name="de Wit P.J.G.M."/>
            <person name="van der Burgt A."/>
            <person name="Oekmen B."/>
            <person name="Stergiopoulos I."/>
            <person name="Abd-Elsalam K.A."/>
            <person name="Aerts A.L."/>
            <person name="Bahkali A.H."/>
            <person name="Beenen H.G."/>
            <person name="Chettri P."/>
            <person name="Cox M.P."/>
            <person name="Datema E."/>
            <person name="de Vries R.P."/>
            <person name="Dhillon B."/>
            <person name="Ganley A.R."/>
            <person name="Griffiths S.A."/>
            <person name="Guo Y."/>
            <person name="Hamelin R.C."/>
            <person name="Henrissat B."/>
            <person name="Kabir M.S."/>
            <person name="Jashni M.K."/>
            <person name="Kema G."/>
            <person name="Klaubauf S."/>
            <person name="Lapidus A."/>
            <person name="Levasseur A."/>
            <person name="Lindquist E."/>
            <person name="Mehrabi R."/>
            <person name="Ohm R.A."/>
            <person name="Owen T.J."/>
            <person name="Salamov A."/>
            <person name="Schwelm A."/>
            <person name="Schijlen E."/>
            <person name="Sun H."/>
            <person name="van den Burg H.A."/>
            <person name="van Ham R.C.H.J."/>
            <person name="Zhang S."/>
            <person name="Goodwin S.B."/>
            <person name="Grigoriev I.V."/>
            <person name="Collemare J."/>
            <person name="Bradshaw R.E."/>
        </authorList>
    </citation>
    <scope>NUCLEOTIDE SEQUENCE [LARGE SCALE GENOMIC DNA]</scope>
    <source>
        <strain evidence="3">NZE10 / CBS 128990</strain>
    </source>
</reference>
<dbReference type="EMBL" id="KB446537">
    <property type="protein sequence ID" value="EME46125.1"/>
    <property type="molecule type" value="Genomic_DNA"/>
</dbReference>
<evidence type="ECO:0000313" key="3">
    <source>
        <dbReference type="Proteomes" id="UP000016933"/>
    </source>
</evidence>
<keyword evidence="3" id="KW-1185">Reference proteome</keyword>
<protein>
    <submittedName>
        <fullName evidence="2">Uncharacterized protein</fullName>
    </submittedName>
</protein>